<organism evidence="2 3">
    <name type="scientific">Galerina marginata (strain CBS 339.88)</name>
    <dbReference type="NCBI Taxonomy" id="685588"/>
    <lineage>
        <taxon>Eukaryota</taxon>
        <taxon>Fungi</taxon>
        <taxon>Dikarya</taxon>
        <taxon>Basidiomycota</taxon>
        <taxon>Agaricomycotina</taxon>
        <taxon>Agaricomycetes</taxon>
        <taxon>Agaricomycetidae</taxon>
        <taxon>Agaricales</taxon>
        <taxon>Agaricineae</taxon>
        <taxon>Strophariaceae</taxon>
        <taxon>Galerina</taxon>
    </lineage>
</organism>
<dbReference type="AlphaFoldDB" id="A0A067TFW6"/>
<keyword evidence="3" id="KW-1185">Reference proteome</keyword>
<dbReference type="EMBL" id="KL142370">
    <property type="protein sequence ID" value="KDR82021.1"/>
    <property type="molecule type" value="Genomic_DNA"/>
</dbReference>
<feature type="chain" id="PRO_5001649075" evidence="1">
    <location>
        <begin position="28"/>
        <end position="112"/>
    </location>
</feature>
<evidence type="ECO:0000313" key="2">
    <source>
        <dbReference type="EMBL" id="KDR82021.1"/>
    </source>
</evidence>
<name>A0A067TFW6_GALM3</name>
<evidence type="ECO:0000256" key="1">
    <source>
        <dbReference type="SAM" id="SignalP"/>
    </source>
</evidence>
<feature type="signal peptide" evidence="1">
    <location>
        <begin position="1"/>
        <end position="27"/>
    </location>
</feature>
<dbReference type="Proteomes" id="UP000027222">
    <property type="component" value="Unassembled WGS sequence"/>
</dbReference>
<evidence type="ECO:0000313" key="3">
    <source>
        <dbReference type="Proteomes" id="UP000027222"/>
    </source>
</evidence>
<sequence length="112" mass="11922">MFAKPSFLFTLVLGFLFALLSLPSVSALPAPVPAPAALPAVVVLPVQARASNPTSLLGRRYHANPNVARAASPDGPEGPIMVLRAADTGAVLEPIKRAERFQLRMERARRLA</sequence>
<proteinExistence type="predicted"/>
<gene>
    <name evidence="2" type="ORF">GALMADRAFT_221910</name>
</gene>
<keyword evidence="1" id="KW-0732">Signal</keyword>
<accession>A0A067TFW6</accession>
<dbReference type="HOGENOM" id="CLU_2146059_0_0_1"/>
<reference evidence="3" key="1">
    <citation type="journal article" date="2014" name="Proc. Natl. Acad. Sci. U.S.A.">
        <title>Extensive sampling of basidiomycete genomes demonstrates inadequacy of the white-rot/brown-rot paradigm for wood decay fungi.</title>
        <authorList>
            <person name="Riley R."/>
            <person name="Salamov A.A."/>
            <person name="Brown D.W."/>
            <person name="Nagy L.G."/>
            <person name="Floudas D."/>
            <person name="Held B.W."/>
            <person name="Levasseur A."/>
            <person name="Lombard V."/>
            <person name="Morin E."/>
            <person name="Otillar R."/>
            <person name="Lindquist E.A."/>
            <person name="Sun H."/>
            <person name="LaButti K.M."/>
            <person name="Schmutz J."/>
            <person name="Jabbour D."/>
            <person name="Luo H."/>
            <person name="Baker S.E."/>
            <person name="Pisabarro A.G."/>
            <person name="Walton J.D."/>
            <person name="Blanchette R.A."/>
            <person name="Henrissat B."/>
            <person name="Martin F."/>
            <person name="Cullen D."/>
            <person name="Hibbett D.S."/>
            <person name="Grigoriev I.V."/>
        </authorList>
    </citation>
    <scope>NUCLEOTIDE SEQUENCE [LARGE SCALE GENOMIC DNA]</scope>
    <source>
        <strain evidence="3">CBS 339.88</strain>
    </source>
</reference>
<protein>
    <submittedName>
        <fullName evidence="2">Uncharacterized protein</fullName>
    </submittedName>
</protein>